<feature type="transmembrane region" description="Helical" evidence="2">
    <location>
        <begin position="124"/>
        <end position="143"/>
    </location>
</feature>
<keyword evidence="4" id="KW-1185">Reference proteome</keyword>
<feature type="compositionally biased region" description="Low complexity" evidence="1">
    <location>
        <begin position="24"/>
        <end position="75"/>
    </location>
</feature>
<gene>
    <name evidence="3" type="ORF">BJ987_004994</name>
</gene>
<accession>A0ABS4QK55</accession>
<feature type="region of interest" description="Disordered" evidence="1">
    <location>
        <begin position="1"/>
        <end position="84"/>
    </location>
</feature>
<keyword evidence="2" id="KW-0472">Membrane</keyword>
<organism evidence="3 4">
    <name type="scientific">Nocardia goodfellowii</name>
    <dbReference type="NCBI Taxonomy" id="882446"/>
    <lineage>
        <taxon>Bacteria</taxon>
        <taxon>Bacillati</taxon>
        <taxon>Actinomycetota</taxon>
        <taxon>Actinomycetes</taxon>
        <taxon>Mycobacteriales</taxon>
        <taxon>Nocardiaceae</taxon>
        <taxon>Nocardia</taxon>
    </lineage>
</organism>
<comment type="caution">
    <text evidence="3">The sequence shown here is derived from an EMBL/GenBank/DDBJ whole genome shotgun (WGS) entry which is preliminary data.</text>
</comment>
<keyword evidence="2" id="KW-1133">Transmembrane helix</keyword>
<evidence type="ECO:0000313" key="4">
    <source>
        <dbReference type="Proteomes" id="UP001519325"/>
    </source>
</evidence>
<feature type="transmembrane region" description="Helical" evidence="2">
    <location>
        <begin position="92"/>
        <end position="118"/>
    </location>
</feature>
<evidence type="ECO:0008006" key="5">
    <source>
        <dbReference type="Google" id="ProtNLM"/>
    </source>
</evidence>
<name>A0ABS4QK55_9NOCA</name>
<protein>
    <recommendedName>
        <fullName evidence="5">DUF4190 domain-containing protein</fullName>
    </recommendedName>
</protein>
<dbReference type="EMBL" id="JAGGMR010000001">
    <property type="protein sequence ID" value="MBP2192093.1"/>
    <property type="molecule type" value="Genomic_DNA"/>
</dbReference>
<dbReference type="Proteomes" id="UP001519325">
    <property type="component" value="Unassembled WGS sequence"/>
</dbReference>
<feature type="transmembrane region" description="Helical" evidence="2">
    <location>
        <begin position="155"/>
        <end position="176"/>
    </location>
</feature>
<evidence type="ECO:0000313" key="3">
    <source>
        <dbReference type="EMBL" id="MBP2192093.1"/>
    </source>
</evidence>
<keyword evidence="2" id="KW-0812">Transmembrane</keyword>
<feature type="compositionally biased region" description="Pro residues" evidence="1">
    <location>
        <begin position="1"/>
        <end position="13"/>
    </location>
</feature>
<reference evidence="3 4" key="1">
    <citation type="submission" date="2021-03" db="EMBL/GenBank/DDBJ databases">
        <title>Sequencing the genomes of 1000 actinobacteria strains.</title>
        <authorList>
            <person name="Klenk H.-P."/>
        </authorList>
    </citation>
    <scope>NUCLEOTIDE SEQUENCE [LARGE SCALE GENOMIC DNA]</scope>
    <source>
        <strain evidence="3 4">DSM 45516</strain>
    </source>
</reference>
<evidence type="ECO:0000256" key="2">
    <source>
        <dbReference type="SAM" id="Phobius"/>
    </source>
</evidence>
<evidence type="ECO:0000256" key="1">
    <source>
        <dbReference type="SAM" id="MobiDB-lite"/>
    </source>
</evidence>
<sequence length="179" mass="19181">MSTPPPEQQPPEQAPHSRRPEQPPQQQQSQQQLPPREASQQQQSPPQQSPLQQHKPHRQPSLQSPQQQSSPQGQQTHRQLPHRQPAAPALDVPLLVGMMVVGAVAFVGASVAAVIFLVGEVWSLGAFAVLSVVVAFGGGLALVSIPRTWARGLGLGLMIGWALVVLFTAGLCVAVLQTY</sequence>
<dbReference type="RefSeq" id="WP_209894714.1">
    <property type="nucleotide sequence ID" value="NZ_JAGGMR010000001.1"/>
</dbReference>
<proteinExistence type="predicted"/>